<feature type="transmembrane region" description="Helical" evidence="7">
    <location>
        <begin position="321"/>
        <end position="340"/>
    </location>
</feature>
<dbReference type="RefSeq" id="WP_169076599.1">
    <property type="nucleotide sequence ID" value="NZ_JABBXH010000007.1"/>
</dbReference>
<feature type="transmembrane region" description="Helical" evidence="7">
    <location>
        <begin position="59"/>
        <end position="80"/>
    </location>
</feature>
<feature type="transmembrane region" description="Helical" evidence="7">
    <location>
        <begin position="242"/>
        <end position="266"/>
    </location>
</feature>
<dbReference type="CDD" id="cd13134">
    <property type="entry name" value="MATE_like_8"/>
    <property type="match status" value="1"/>
</dbReference>
<feature type="transmembrane region" description="Helical" evidence="7">
    <location>
        <begin position="133"/>
        <end position="151"/>
    </location>
</feature>
<organism evidence="8 9">
    <name type="scientific">Thalassotalea algicola</name>
    <dbReference type="NCBI Taxonomy" id="2716224"/>
    <lineage>
        <taxon>Bacteria</taxon>
        <taxon>Pseudomonadati</taxon>
        <taxon>Pseudomonadota</taxon>
        <taxon>Gammaproteobacteria</taxon>
        <taxon>Alteromonadales</taxon>
        <taxon>Colwelliaceae</taxon>
        <taxon>Thalassotalea</taxon>
    </lineage>
</organism>
<evidence type="ECO:0000256" key="7">
    <source>
        <dbReference type="SAM" id="Phobius"/>
    </source>
</evidence>
<comment type="caution">
    <text evidence="8">The sequence shown here is derived from an EMBL/GenBank/DDBJ whole genome shotgun (WGS) entry which is preliminary data.</text>
</comment>
<evidence type="ECO:0000256" key="3">
    <source>
        <dbReference type="ARBA" id="ARBA00022475"/>
    </source>
</evidence>
<dbReference type="NCBIfam" id="TIGR00797">
    <property type="entry name" value="matE"/>
    <property type="match status" value="1"/>
</dbReference>
<keyword evidence="9" id="KW-1185">Reference proteome</keyword>
<evidence type="ECO:0000313" key="8">
    <source>
        <dbReference type="EMBL" id="NMP33280.1"/>
    </source>
</evidence>
<feature type="transmembrane region" description="Helical" evidence="7">
    <location>
        <begin position="163"/>
        <end position="184"/>
    </location>
</feature>
<feature type="transmembrane region" description="Helical" evidence="7">
    <location>
        <begin position="18"/>
        <end position="39"/>
    </location>
</feature>
<evidence type="ECO:0000256" key="4">
    <source>
        <dbReference type="ARBA" id="ARBA00022692"/>
    </source>
</evidence>
<dbReference type="Proteomes" id="UP000568664">
    <property type="component" value="Unassembled WGS sequence"/>
</dbReference>
<evidence type="ECO:0000256" key="5">
    <source>
        <dbReference type="ARBA" id="ARBA00022989"/>
    </source>
</evidence>
<evidence type="ECO:0000256" key="2">
    <source>
        <dbReference type="ARBA" id="ARBA00022448"/>
    </source>
</evidence>
<dbReference type="InterPro" id="IPR002528">
    <property type="entry name" value="MATE_fam"/>
</dbReference>
<feature type="transmembrane region" description="Helical" evidence="7">
    <location>
        <begin position="392"/>
        <end position="415"/>
    </location>
</feature>
<name>A0A7Y0LHC9_9GAMM</name>
<evidence type="ECO:0000256" key="6">
    <source>
        <dbReference type="ARBA" id="ARBA00023136"/>
    </source>
</evidence>
<dbReference type="PIRSF" id="PIRSF006603">
    <property type="entry name" value="DinF"/>
    <property type="match status" value="1"/>
</dbReference>
<keyword evidence="4 7" id="KW-0812">Transmembrane</keyword>
<gene>
    <name evidence="8" type="ORF">HII17_17135</name>
</gene>
<protein>
    <submittedName>
        <fullName evidence="8">MATE family efflux transporter</fullName>
    </submittedName>
</protein>
<keyword evidence="3" id="KW-1003">Cell membrane</keyword>
<dbReference type="EMBL" id="JABBXH010000007">
    <property type="protein sequence ID" value="NMP33280.1"/>
    <property type="molecule type" value="Genomic_DNA"/>
</dbReference>
<dbReference type="GO" id="GO:0005886">
    <property type="term" value="C:plasma membrane"/>
    <property type="evidence" value="ECO:0007669"/>
    <property type="project" value="UniProtKB-SubCell"/>
</dbReference>
<dbReference type="Pfam" id="PF01554">
    <property type="entry name" value="MatE"/>
    <property type="match status" value="2"/>
</dbReference>
<dbReference type="InterPro" id="IPR047135">
    <property type="entry name" value="YsiQ"/>
</dbReference>
<accession>A0A7Y0LHC9</accession>
<keyword evidence="2" id="KW-0813">Transport</keyword>
<comment type="subcellular location">
    <subcellularLocation>
        <location evidence="1">Cell inner membrane</location>
        <topology evidence="1">Multi-pass membrane protein</topology>
    </subcellularLocation>
</comment>
<feature type="transmembrane region" description="Helical" evidence="7">
    <location>
        <begin position="196"/>
        <end position="217"/>
    </location>
</feature>
<dbReference type="AlphaFoldDB" id="A0A7Y0LHC9"/>
<dbReference type="GO" id="GO:0042910">
    <property type="term" value="F:xenobiotic transmembrane transporter activity"/>
    <property type="evidence" value="ECO:0007669"/>
    <property type="project" value="InterPro"/>
</dbReference>
<dbReference type="PANTHER" id="PTHR42925:SF2">
    <property type="entry name" value="NA+ DRIVEN MULTIDRUG EFFLUX PUMP"/>
    <property type="match status" value="1"/>
</dbReference>
<feature type="transmembrane region" description="Helical" evidence="7">
    <location>
        <begin position="92"/>
        <end position="113"/>
    </location>
</feature>
<evidence type="ECO:0000313" key="9">
    <source>
        <dbReference type="Proteomes" id="UP000568664"/>
    </source>
</evidence>
<keyword evidence="6 7" id="KW-0472">Membrane</keyword>
<reference evidence="8 9" key="1">
    <citation type="submission" date="2020-04" db="EMBL/GenBank/DDBJ databases">
        <title>Thalassotalea sp. M1531, isolated from the surface of marine red alga.</title>
        <authorList>
            <person name="Pang L."/>
            <person name="Lu D.-C."/>
        </authorList>
    </citation>
    <scope>NUCLEOTIDE SEQUENCE [LARGE SCALE GENOMIC DNA]</scope>
    <source>
        <strain evidence="8 9">M1531</strain>
    </source>
</reference>
<dbReference type="GO" id="GO:0015297">
    <property type="term" value="F:antiporter activity"/>
    <property type="evidence" value="ECO:0007669"/>
    <property type="project" value="InterPro"/>
</dbReference>
<evidence type="ECO:0000256" key="1">
    <source>
        <dbReference type="ARBA" id="ARBA00004429"/>
    </source>
</evidence>
<proteinExistence type="predicted"/>
<sequence>MTNPGSPQLTQIKQTFKLAWPISLQNVLVTLLSMIDVVMVGHLGDAAVASVGLGNRIQFVVLVIAIGLSWGVGVLSAQYFGAGKSEKIRQTIQMASIFAVIAFTPIAVASFFFAADVIGWASSDIDVIALGEGYLWITMPSLVCVGVILNIENALRSIGQVKLPMIFSVLAILFNVVLNFWLINGGLGVPALGVEGAAWATLLSRILHLSLLIAFLVKVKHMLAPKAGDWQLLKNRNDWSHLFNLVWPMMISFGIWSVGTFVYQLIYGQLGTQALAVMSLISPIEGVFLSLFFGFASACSIMVGQSLGAESYEKAWQIAKSFLLLSPIVAIALGGVMILLKPIILSPYQSMPIQTLDLAGQVFMLIVFGAWLKVSNMTLAMGVLRAGGDNKYCMYTDIFGMWIVSIPLTYIAAVIWQLPLIWVALAAYSEELVKVLCFGYRAYSKKWMKNLAQ</sequence>
<dbReference type="PANTHER" id="PTHR42925">
    <property type="entry name" value="MULTIDRUG AND TOXIN EFFLUX PROTEIN MATE FAMILY"/>
    <property type="match status" value="1"/>
</dbReference>
<keyword evidence="5 7" id="KW-1133">Transmembrane helix</keyword>
<feature type="transmembrane region" description="Helical" evidence="7">
    <location>
        <begin position="286"/>
        <end position="309"/>
    </location>
</feature>
<dbReference type="InterPro" id="IPR048279">
    <property type="entry name" value="MdtK-like"/>
</dbReference>